<protein>
    <recommendedName>
        <fullName evidence="6 20">Phosphatidylcholine synthase</fullName>
        <shortName evidence="20">PC synthase</shortName>
        <shortName evidence="20">PCS</shortName>
        <ecNumber evidence="5 20">2.7.8.24</ecNumber>
    </recommendedName>
    <alternativeName>
        <fullName evidence="18 20">CDP-diglyceride-choline O-phosphatidyltransferase</fullName>
    </alternativeName>
</protein>
<reference evidence="22 23" key="1">
    <citation type="submission" date="2019-03" db="EMBL/GenBank/DDBJ databases">
        <title>Genomic Encyclopedia of Type Strains, Phase IV (KMG-IV): sequencing the most valuable type-strain genomes for metagenomic binning, comparative biology and taxonomic classification.</title>
        <authorList>
            <person name="Goeker M."/>
        </authorList>
    </citation>
    <scope>NUCLEOTIDE SEQUENCE [LARGE SCALE GENOMIC DNA]</scope>
    <source>
        <strain evidence="22 23">DSM 19345</strain>
    </source>
</reference>
<name>A0A4V2UZT0_9HYPH</name>
<evidence type="ECO:0000256" key="14">
    <source>
        <dbReference type="ARBA" id="ARBA00023136"/>
    </source>
</evidence>
<comment type="caution">
    <text evidence="22">The sequence shown here is derived from an EMBL/GenBank/DDBJ whole genome shotgun (WGS) entry which is preliminary data.</text>
</comment>
<keyword evidence="10 20" id="KW-0808">Transferase</keyword>
<comment type="similarity">
    <text evidence="4 20">Belongs to the CDP-alcohol phosphatidyltransferase class-I family.</text>
</comment>
<feature type="transmembrane region" description="Helical" evidence="21">
    <location>
        <begin position="215"/>
        <end position="233"/>
    </location>
</feature>
<keyword evidence="7 20" id="KW-1003">Cell membrane</keyword>
<keyword evidence="12 21" id="KW-1133">Transmembrane helix</keyword>
<evidence type="ECO:0000256" key="17">
    <source>
        <dbReference type="ARBA" id="ARBA00023264"/>
    </source>
</evidence>
<feature type="transmembrane region" description="Helical" evidence="21">
    <location>
        <begin position="12"/>
        <end position="36"/>
    </location>
</feature>
<feature type="transmembrane region" description="Helical" evidence="21">
    <location>
        <begin position="131"/>
        <end position="150"/>
    </location>
</feature>
<evidence type="ECO:0000256" key="16">
    <source>
        <dbReference type="ARBA" id="ARBA00023211"/>
    </source>
</evidence>
<evidence type="ECO:0000256" key="1">
    <source>
        <dbReference type="ARBA" id="ARBA00000958"/>
    </source>
</evidence>
<dbReference type="Pfam" id="PF01066">
    <property type="entry name" value="CDP-OH_P_transf"/>
    <property type="match status" value="1"/>
</dbReference>
<dbReference type="Gene3D" id="1.20.120.1760">
    <property type="match status" value="1"/>
</dbReference>
<evidence type="ECO:0000256" key="5">
    <source>
        <dbReference type="ARBA" id="ARBA00013195"/>
    </source>
</evidence>
<dbReference type="Proteomes" id="UP000295678">
    <property type="component" value="Unassembled WGS sequence"/>
</dbReference>
<dbReference type="EC" id="2.7.8.24" evidence="5 20"/>
<evidence type="ECO:0000256" key="2">
    <source>
        <dbReference type="ARBA" id="ARBA00001936"/>
    </source>
</evidence>
<comment type="cofactor">
    <cofactor evidence="2 20">
        <name>Mn(2+)</name>
        <dbReference type="ChEBI" id="CHEBI:29035"/>
    </cofactor>
</comment>
<dbReference type="RefSeq" id="WP_132805298.1">
    <property type="nucleotide sequence ID" value="NZ_SMAK01000002.1"/>
</dbReference>
<comment type="function">
    <text evidence="19 20">Condenses choline with CDP-diglyceride to produce phosphatidylcholine and CMP.</text>
</comment>
<dbReference type="PIRSF" id="PIRSF000851">
    <property type="entry name" value="PcS"/>
    <property type="match status" value="1"/>
</dbReference>
<dbReference type="GO" id="GO:0050520">
    <property type="term" value="F:phosphatidylcholine synthase activity"/>
    <property type="evidence" value="ECO:0007669"/>
    <property type="project" value="UniProtKB-EC"/>
</dbReference>
<keyword evidence="15 20" id="KW-0594">Phospholipid biosynthesis</keyword>
<dbReference type="AlphaFoldDB" id="A0A4V2UZT0"/>
<evidence type="ECO:0000256" key="4">
    <source>
        <dbReference type="ARBA" id="ARBA00010441"/>
    </source>
</evidence>
<sequence length="237" mass="25694">MSSGVATQERRLAAAAVHALTASGVVWAFLALVAAVRGDWPVMFAWLGVALFVDGIDGPLARKVGITRVLPDWNGETLDLVVDYLTYVFIPAYAAVAAGLFPPNFGVVGAAIICLSSAAFFAKRNQKSKDNFFIGFPAVWNLVLFYWMIFDTGPEVVLASTIAFGLLTFFPMHFIHPVRVVRFRNLSLAVTMSAFVLALVAILEELNPDGWVKAGLAAALAYLLGVSLWRTLIGERE</sequence>
<evidence type="ECO:0000256" key="20">
    <source>
        <dbReference type="PIRNR" id="PIRNR000851"/>
    </source>
</evidence>
<evidence type="ECO:0000256" key="7">
    <source>
        <dbReference type="ARBA" id="ARBA00022475"/>
    </source>
</evidence>
<evidence type="ECO:0000256" key="21">
    <source>
        <dbReference type="SAM" id="Phobius"/>
    </source>
</evidence>
<dbReference type="EMBL" id="SMAK01000002">
    <property type="protein sequence ID" value="TCT12523.1"/>
    <property type="molecule type" value="Genomic_DNA"/>
</dbReference>
<accession>A0A4V2UZT0</accession>
<organism evidence="22 23">
    <name type="scientific">Tepidamorphus gemmatus</name>
    <dbReference type="NCBI Taxonomy" id="747076"/>
    <lineage>
        <taxon>Bacteria</taxon>
        <taxon>Pseudomonadati</taxon>
        <taxon>Pseudomonadota</taxon>
        <taxon>Alphaproteobacteria</taxon>
        <taxon>Hyphomicrobiales</taxon>
        <taxon>Tepidamorphaceae</taxon>
        <taxon>Tepidamorphus</taxon>
    </lineage>
</organism>
<keyword evidence="11 21" id="KW-0812">Transmembrane</keyword>
<evidence type="ECO:0000256" key="3">
    <source>
        <dbReference type="ARBA" id="ARBA00004429"/>
    </source>
</evidence>
<evidence type="ECO:0000256" key="11">
    <source>
        <dbReference type="ARBA" id="ARBA00022692"/>
    </source>
</evidence>
<keyword evidence="14 20" id="KW-0472">Membrane</keyword>
<evidence type="ECO:0000313" key="23">
    <source>
        <dbReference type="Proteomes" id="UP000295678"/>
    </source>
</evidence>
<keyword evidence="16 20" id="KW-0464">Manganese</keyword>
<dbReference type="GO" id="GO:0008654">
    <property type="term" value="P:phospholipid biosynthetic process"/>
    <property type="evidence" value="ECO:0007669"/>
    <property type="project" value="UniProtKB-KW"/>
</dbReference>
<dbReference type="InterPro" id="IPR043130">
    <property type="entry name" value="CDP-OH_PTrfase_TM_dom"/>
</dbReference>
<dbReference type="OrthoDB" id="350520at2"/>
<keyword evidence="8 20" id="KW-0444">Lipid biosynthesis</keyword>
<comment type="catalytic activity">
    <reaction evidence="1 20">
        <text>a CDP-1,2-diacyl-sn-glycerol + choline = a 1,2-diacyl-sn-glycero-3-phosphocholine + CMP + H(+)</text>
        <dbReference type="Rhea" id="RHEA:14597"/>
        <dbReference type="ChEBI" id="CHEBI:15354"/>
        <dbReference type="ChEBI" id="CHEBI:15378"/>
        <dbReference type="ChEBI" id="CHEBI:57643"/>
        <dbReference type="ChEBI" id="CHEBI:58332"/>
        <dbReference type="ChEBI" id="CHEBI:60377"/>
        <dbReference type="EC" id="2.7.8.24"/>
    </reaction>
</comment>
<proteinExistence type="inferred from homology"/>
<evidence type="ECO:0000256" key="15">
    <source>
        <dbReference type="ARBA" id="ARBA00023209"/>
    </source>
</evidence>
<evidence type="ECO:0000256" key="12">
    <source>
        <dbReference type="ARBA" id="ARBA00022989"/>
    </source>
</evidence>
<evidence type="ECO:0000256" key="18">
    <source>
        <dbReference type="ARBA" id="ARBA00033321"/>
    </source>
</evidence>
<feature type="transmembrane region" description="Helical" evidence="21">
    <location>
        <begin position="186"/>
        <end position="203"/>
    </location>
</feature>
<keyword evidence="9 20" id="KW-0997">Cell inner membrane</keyword>
<evidence type="ECO:0000256" key="8">
    <source>
        <dbReference type="ARBA" id="ARBA00022516"/>
    </source>
</evidence>
<keyword evidence="23" id="KW-1185">Reference proteome</keyword>
<evidence type="ECO:0000313" key="22">
    <source>
        <dbReference type="EMBL" id="TCT12523.1"/>
    </source>
</evidence>
<evidence type="ECO:0000256" key="10">
    <source>
        <dbReference type="ARBA" id="ARBA00022679"/>
    </source>
</evidence>
<dbReference type="InterPro" id="IPR000462">
    <property type="entry name" value="CDP-OH_P_trans"/>
</dbReference>
<evidence type="ECO:0000256" key="6">
    <source>
        <dbReference type="ARBA" id="ARBA00015623"/>
    </source>
</evidence>
<evidence type="ECO:0000256" key="13">
    <source>
        <dbReference type="ARBA" id="ARBA00023098"/>
    </source>
</evidence>
<keyword evidence="13 20" id="KW-0443">Lipid metabolism</keyword>
<gene>
    <name evidence="22" type="ORF">EDC22_102208</name>
</gene>
<comment type="subcellular location">
    <subcellularLocation>
        <location evidence="3 20">Cell inner membrane</location>
        <topology evidence="3 20">Multi-pass membrane protein</topology>
    </subcellularLocation>
</comment>
<evidence type="ECO:0000256" key="9">
    <source>
        <dbReference type="ARBA" id="ARBA00022519"/>
    </source>
</evidence>
<feature type="transmembrane region" description="Helical" evidence="21">
    <location>
        <begin position="156"/>
        <end position="174"/>
    </location>
</feature>
<evidence type="ECO:0000256" key="19">
    <source>
        <dbReference type="ARBA" id="ARBA00037468"/>
    </source>
</evidence>
<feature type="transmembrane region" description="Helical" evidence="21">
    <location>
        <begin position="81"/>
        <end position="99"/>
    </location>
</feature>
<dbReference type="GO" id="GO:0005886">
    <property type="term" value="C:plasma membrane"/>
    <property type="evidence" value="ECO:0007669"/>
    <property type="project" value="UniProtKB-SubCell"/>
</dbReference>
<dbReference type="InterPro" id="IPR026027">
    <property type="entry name" value="PcS"/>
</dbReference>
<keyword evidence="17 20" id="KW-1208">Phospholipid metabolism</keyword>